<keyword evidence="3" id="KW-1185">Reference proteome</keyword>
<evidence type="ECO:0000259" key="1">
    <source>
        <dbReference type="Pfam" id="PF13460"/>
    </source>
</evidence>
<dbReference type="InterPro" id="IPR036291">
    <property type="entry name" value="NAD(P)-bd_dom_sf"/>
</dbReference>
<name>A0A1G8EZQ6_9NOCA</name>
<dbReference type="Pfam" id="PF13460">
    <property type="entry name" value="NAD_binding_10"/>
    <property type="match status" value="1"/>
</dbReference>
<evidence type="ECO:0000313" key="3">
    <source>
        <dbReference type="Proteomes" id="UP000183263"/>
    </source>
</evidence>
<sequence>MTVLVTAASGKVGREVAAQLRARGVELRAGSRRSDVPLDWSDPATWPAALDGVDRVFLIVPGGDDGHRSVAGLGGAVVEFLDLAQRRGVERVVLMTALGMEYAPAEVEQRAVELHLQRSELAWTILRPNWFFQNLTDGPLRTLAEAHGGALRLPTADAAVSFIDTRDIAAVAVEALLADHHGREYALTGPQSLTFSEVAEACRDSPMPVNAYEPVSEKDFRRAALGLGWHPDYVDTVSGLFAVIAAGHAAPVLPDTAEVSGRAPRSLAEFIAAPR</sequence>
<dbReference type="PANTHER" id="PTHR43162">
    <property type="match status" value="1"/>
</dbReference>
<accession>A0A1G8EZQ6</accession>
<dbReference type="InterPro" id="IPR051604">
    <property type="entry name" value="Ergot_Alk_Oxidoreductase"/>
</dbReference>
<dbReference type="Proteomes" id="UP000183263">
    <property type="component" value="Unassembled WGS sequence"/>
</dbReference>
<protein>
    <submittedName>
        <fullName evidence="2">Uncharacterized conserved protein YbjT, contains NAD(P)-binding and DUF2867 domains</fullName>
    </submittedName>
</protein>
<feature type="domain" description="NAD(P)-binding" evidence="1">
    <location>
        <begin position="8"/>
        <end position="176"/>
    </location>
</feature>
<dbReference type="PANTHER" id="PTHR43162:SF1">
    <property type="entry name" value="PRESTALK A DIFFERENTIATION PROTEIN A"/>
    <property type="match status" value="1"/>
</dbReference>
<reference evidence="2 3" key="1">
    <citation type="submission" date="2016-10" db="EMBL/GenBank/DDBJ databases">
        <authorList>
            <person name="de Groot N.N."/>
        </authorList>
    </citation>
    <scope>NUCLEOTIDE SEQUENCE [LARGE SCALE GENOMIC DNA]</scope>
    <source>
        <strain evidence="2 3">DSM 44892</strain>
    </source>
</reference>
<dbReference type="EMBL" id="FNDN01000003">
    <property type="protein sequence ID" value="SDH75352.1"/>
    <property type="molecule type" value="Genomic_DNA"/>
</dbReference>
<organism evidence="2 3">
    <name type="scientific">Rhodococcus triatomae</name>
    <dbReference type="NCBI Taxonomy" id="300028"/>
    <lineage>
        <taxon>Bacteria</taxon>
        <taxon>Bacillati</taxon>
        <taxon>Actinomycetota</taxon>
        <taxon>Actinomycetes</taxon>
        <taxon>Mycobacteriales</taxon>
        <taxon>Nocardiaceae</taxon>
        <taxon>Rhodococcus</taxon>
    </lineage>
</organism>
<dbReference type="SUPFAM" id="SSF51735">
    <property type="entry name" value="NAD(P)-binding Rossmann-fold domains"/>
    <property type="match status" value="1"/>
</dbReference>
<evidence type="ECO:0000313" key="2">
    <source>
        <dbReference type="EMBL" id="SDH75352.1"/>
    </source>
</evidence>
<dbReference type="AlphaFoldDB" id="A0A1G8EZQ6"/>
<dbReference type="Gene3D" id="3.40.50.720">
    <property type="entry name" value="NAD(P)-binding Rossmann-like Domain"/>
    <property type="match status" value="1"/>
</dbReference>
<dbReference type="RefSeq" id="WP_072736432.1">
    <property type="nucleotide sequence ID" value="NZ_CP048813.1"/>
</dbReference>
<dbReference type="InterPro" id="IPR016040">
    <property type="entry name" value="NAD(P)-bd_dom"/>
</dbReference>
<dbReference type="Gene3D" id="3.90.25.10">
    <property type="entry name" value="UDP-galactose 4-epimerase, domain 1"/>
    <property type="match status" value="1"/>
</dbReference>
<dbReference type="OrthoDB" id="3510772at2"/>
<gene>
    <name evidence="2" type="ORF">SAMN05444695_103117</name>
</gene>
<proteinExistence type="predicted"/>